<dbReference type="SMART" id="SM00460">
    <property type="entry name" value="TGc"/>
    <property type="match status" value="1"/>
</dbReference>
<reference evidence="2 3" key="1">
    <citation type="submission" date="2021-12" db="EMBL/GenBank/DDBJ databases">
        <title>Discovery of the Pendulisporaceae a myxobacterial family with distinct sporulation behavior and unique specialized metabolism.</title>
        <authorList>
            <person name="Garcia R."/>
            <person name="Popoff A."/>
            <person name="Bader C.D."/>
            <person name="Loehr J."/>
            <person name="Walesch S."/>
            <person name="Walt C."/>
            <person name="Boldt J."/>
            <person name="Bunk B."/>
            <person name="Haeckl F.J.F.P.J."/>
            <person name="Gunesch A.P."/>
            <person name="Birkelbach J."/>
            <person name="Nuebel U."/>
            <person name="Pietschmann T."/>
            <person name="Bach T."/>
            <person name="Mueller R."/>
        </authorList>
    </citation>
    <scope>NUCLEOTIDE SEQUENCE [LARGE SCALE GENOMIC DNA]</scope>
    <source>
        <strain evidence="2 3">MSr12523</strain>
    </source>
</reference>
<evidence type="ECO:0000313" key="3">
    <source>
        <dbReference type="Proteomes" id="UP001379533"/>
    </source>
</evidence>
<dbReference type="InterPro" id="IPR013589">
    <property type="entry name" value="Bac_transglu_N"/>
</dbReference>
<evidence type="ECO:0000313" key="2">
    <source>
        <dbReference type="EMBL" id="WXA99391.1"/>
    </source>
</evidence>
<dbReference type="InterPro" id="IPR002931">
    <property type="entry name" value="Transglutaminase-like"/>
</dbReference>
<feature type="domain" description="Transglutaminase-like" evidence="1">
    <location>
        <begin position="182"/>
        <end position="252"/>
    </location>
</feature>
<dbReference type="Gene3D" id="3.10.620.30">
    <property type="match status" value="1"/>
</dbReference>
<proteinExistence type="predicted"/>
<name>A0ABZ2KL50_9BACT</name>
<evidence type="ECO:0000259" key="1">
    <source>
        <dbReference type="SMART" id="SM00460"/>
    </source>
</evidence>
<dbReference type="PANTHER" id="PTHR33490">
    <property type="entry name" value="BLR5614 PROTEIN-RELATED"/>
    <property type="match status" value="1"/>
</dbReference>
<dbReference type="EMBL" id="CP089982">
    <property type="protein sequence ID" value="WXA99391.1"/>
    <property type="molecule type" value="Genomic_DNA"/>
</dbReference>
<dbReference type="RefSeq" id="WP_394850029.1">
    <property type="nucleotide sequence ID" value="NZ_CP089982.1"/>
</dbReference>
<dbReference type="Proteomes" id="UP001379533">
    <property type="component" value="Chromosome"/>
</dbReference>
<accession>A0ABZ2KL50</accession>
<dbReference type="InterPro" id="IPR038765">
    <property type="entry name" value="Papain-like_cys_pep_sf"/>
</dbReference>
<dbReference type="Pfam" id="PF08379">
    <property type="entry name" value="Bact_transglu_N"/>
    <property type="match status" value="1"/>
</dbReference>
<dbReference type="Pfam" id="PF01841">
    <property type="entry name" value="Transglut_core"/>
    <property type="match status" value="1"/>
</dbReference>
<protein>
    <submittedName>
        <fullName evidence="2">Transglutaminase family protein</fullName>
    </submittedName>
</protein>
<dbReference type="PANTHER" id="PTHR33490:SF7">
    <property type="entry name" value="BLR2979 PROTEIN"/>
    <property type="match status" value="1"/>
</dbReference>
<gene>
    <name evidence="2" type="ORF">LZC95_21540</name>
</gene>
<sequence length="316" mass="35072">MIREYVVVHETRYRYDQPVGLSRQIVHLAPRETSYQVCRAHTLTVTPEPEILAIGHDAFGNPSTSLCIEADHAELSVVAESWVGLTERIYPDDEDTPPWDEVRARLSYHARQRPHPADLEAARFLFESRRVRNKRELAAWTSACFPPGAPLLTGVRALMNRIHDEFTFDPKATTVSTPVMDVFALRRGVCQDFAHLMLSCLRSMGLAARYVSGYVLTRPPPGRPRMVGADASHAWVSVYCPDVGWVDADPTNAVFPSLEHITLGWGRDYDDVIPLRGVLLGGGEHALDIAVTVAPRADFQAIFGRPPPVATVAGRT</sequence>
<organism evidence="2 3">
    <name type="scientific">Pendulispora brunnea</name>
    <dbReference type="NCBI Taxonomy" id="2905690"/>
    <lineage>
        <taxon>Bacteria</taxon>
        <taxon>Pseudomonadati</taxon>
        <taxon>Myxococcota</taxon>
        <taxon>Myxococcia</taxon>
        <taxon>Myxococcales</taxon>
        <taxon>Sorangiineae</taxon>
        <taxon>Pendulisporaceae</taxon>
        <taxon>Pendulispora</taxon>
    </lineage>
</organism>
<dbReference type="SUPFAM" id="SSF54001">
    <property type="entry name" value="Cysteine proteinases"/>
    <property type="match status" value="1"/>
</dbReference>
<keyword evidence="3" id="KW-1185">Reference proteome</keyword>